<protein>
    <submittedName>
        <fullName evidence="1">Uncharacterized protein</fullName>
    </submittedName>
</protein>
<evidence type="ECO:0000313" key="1">
    <source>
        <dbReference type="EMBL" id="MET3791754.1"/>
    </source>
</evidence>
<proteinExistence type="predicted"/>
<reference evidence="1 2" key="1">
    <citation type="submission" date="2024-06" db="EMBL/GenBank/DDBJ databases">
        <title>Genomic Encyclopedia of Type Strains, Phase IV (KMG-IV): sequencing the most valuable type-strain genomes for metagenomic binning, comparative biology and taxonomic classification.</title>
        <authorList>
            <person name="Goeker M."/>
        </authorList>
    </citation>
    <scope>NUCLEOTIDE SEQUENCE [LARGE SCALE GENOMIC DNA]</scope>
    <source>
        <strain evidence="1 2">DSM 27865</strain>
    </source>
</reference>
<dbReference type="Proteomes" id="UP001549076">
    <property type="component" value="Unassembled WGS sequence"/>
</dbReference>
<accession>A0ABV2MY70</accession>
<sequence>MDDVRHKLQHIVGSLDNPRADIQTLLDEALDGNLHSALVLFAAVFPGWAIGDGIDQPIGKFVAKLYAPDDTIIEGEGQTFLAAVLDAIIQGKALAA</sequence>
<comment type="caution">
    <text evidence="1">The sequence shown here is derived from an EMBL/GenBank/DDBJ whole genome shotgun (WGS) entry which is preliminary data.</text>
</comment>
<keyword evidence="2" id="KW-1185">Reference proteome</keyword>
<gene>
    <name evidence="1" type="ORF">ABID37_001962</name>
</gene>
<evidence type="ECO:0000313" key="2">
    <source>
        <dbReference type="Proteomes" id="UP001549076"/>
    </source>
</evidence>
<dbReference type="RefSeq" id="WP_354194097.1">
    <property type="nucleotide sequence ID" value="NZ_JBEPML010000005.1"/>
</dbReference>
<organism evidence="1 2">
    <name type="scientific">Aquamicrobium terrae</name>
    <dbReference type="NCBI Taxonomy" id="1324945"/>
    <lineage>
        <taxon>Bacteria</taxon>
        <taxon>Pseudomonadati</taxon>
        <taxon>Pseudomonadota</taxon>
        <taxon>Alphaproteobacteria</taxon>
        <taxon>Hyphomicrobiales</taxon>
        <taxon>Phyllobacteriaceae</taxon>
        <taxon>Aquamicrobium</taxon>
    </lineage>
</organism>
<name>A0ABV2MY70_9HYPH</name>
<dbReference type="EMBL" id="JBEPML010000005">
    <property type="protein sequence ID" value="MET3791754.1"/>
    <property type="molecule type" value="Genomic_DNA"/>
</dbReference>